<evidence type="ECO:0000256" key="13">
    <source>
        <dbReference type="SAM" id="Phobius"/>
    </source>
</evidence>
<dbReference type="EMBL" id="JBHILM010000009">
    <property type="protein sequence ID" value="MFB5681196.1"/>
    <property type="molecule type" value="Genomic_DNA"/>
</dbReference>
<reference evidence="14 15" key="1">
    <citation type="submission" date="2024-09" db="EMBL/GenBank/DDBJ databases">
        <authorList>
            <person name="Ruan L."/>
        </authorList>
    </citation>
    <scope>NUCLEOTIDE SEQUENCE [LARGE SCALE GENOMIC DNA]</scope>
    <source>
        <strain evidence="14 15">D33</strain>
    </source>
</reference>
<feature type="transmembrane region" description="Helical" evidence="13">
    <location>
        <begin position="320"/>
        <end position="340"/>
    </location>
</feature>
<evidence type="ECO:0000256" key="4">
    <source>
        <dbReference type="ARBA" id="ARBA00020268"/>
    </source>
</evidence>
<feature type="transmembrane region" description="Helical" evidence="13">
    <location>
        <begin position="130"/>
        <end position="150"/>
    </location>
</feature>
<feature type="transmembrane region" description="Helical" evidence="13">
    <location>
        <begin position="390"/>
        <end position="412"/>
    </location>
</feature>
<feature type="transmembrane region" description="Helical" evidence="13">
    <location>
        <begin position="54"/>
        <end position="75"/>
    </location>
</feature>
<evidence type="ECO:0000256" key="9">
    <source>
        <dbReference type="ARBA" id="ARBA00022989"/>
    </source>
</evidence>
<keyword evidence="8 13" id="KW-0812">Transmembrane</keyword>
<feature type="transmembrane region" description="Helical" evidence="13">
    <location>
        <begin position="204"/>
        <end position="227"/>
    </location>
</feature>
<feature type="transmembrane region" description="Helical" evidence="13">
    <location>
        <begin position="87"/>
        <end position="110"/>
    </location>
</feature>
<feature type="transmembrane region" description="Helical" evidence="13">
    <location>
        <begin position="360"/>
        <end position="381"/>
    </location>
</feature>
<dbReference type="CDD" id="cd13131">
    <property type="entry name" value="MATE_NorM_like"/>
    <property type="match status" value="1"/>
</dbReference>
<evidence type="ECO:0000256" key="10">
    <source>
        <dbReference type="ARBA" id="ARBA00023065"/>
    </source>
</evidence>
<evidence type="ECO:0000313" key="14">
    <source>
        <dbReference type="EMBL" id="MFB5681196.1"/>
    </source>
</evidence>
<evidence type="ECO:0000256" key="5">
    <source>
        <dbReference type="ARBA" id="ARBA00022448"/>
    </source>
</evidence>
<sequence length="454" mass="49532">MNTTYSTAEKWKQFAVILLPILVTQITLSAMTFFDTNMSGRYAPADLAGTAIGVSLWNPIQTGLSGILIAVTPIVSQLIGRQQKDKVSFYVIQALWFALLLAVVVIAAGFLFLKPILAGMSLETRVHNVAFYYLVALAFGIIPFFGYTALRSFIDALGQTRISMMITLISLPVNVFLNYLLIYGKWGFPELGGVGSGVATACTYWIVFLTALIIVHRGSAFAEYAVFRHFHGISGKGWLELARIGTPMGFAIFFETAVFAAVTLFMSSFNTITIAAHQAAINFASTLYMIPLSICTALTILVGYEAGAGRSKDAQSYSRIGIGTAVALSLAAAVVLLLWGKNVAGIYSRDPDVIAMTQHFLLYAIFFQISDAIATPTQGVLRGYKDVNPAFFLTFISYWIIGLPVGYVLAKWTVLGPYGYWVGLITGLAVGAATLLARLWVVQRRFRDQSMKQQ</sequence>
<evidence type="ECO:0000256" key="1">
    <source>
        <dbReference type="ARBA" id="ARBA00003408"/>
    </source>
</evidence>
<protein>
    <recommendedName>
        <fullName evidence="4">Probable multidrug resistance protein NorM</fullName>
    </recommendedName>
    <alternativeName>
        <fullName evidence="12">Multidrug-efflux transporter</fullName>
    </alternativeName>
</protein>
<dbReference type="Proteomes" id="UP001580407">
    <property type="component" value="Unassembled WGS sequence"/>
</dbReference>
<keyword evidence="9 13" id="KW-1133">Transmembrane helix</keyword>
<evidence type="ECO:0000256" key="3">
    <source>
        <dbReference type="ARBA" id="ARBA00010199"/>
    </source>
</evidence>
<feature type="transmembrane region" description="Helical" evidence="13">
    <location>
        <begin position="248"/>
        <end position="267"/>
    </location>
</feature>
<keyword evidence="5" id="KW-0813">Transport</keyword>
<proteinExistence type="inferred from homology"/>
<dbReference type="InterPro" id="IPR002528">
    <property type="entry name" value="MATE_fam"/>
</dbReference>
<keyword evidence="10" id="KW-0406">Ion transport</keyword>
<evidence type="ECO:0000256" key="8">
    <source>
        <dbReference type="ARBA" id="ARBA00022692"/>
    </source>
</evidence>
<dbReference type="RefSeq" id="WP_375524986.1">
    <property type="nucleotide sequence ID" value="NZ_JBHILM010000009.1"/>
</dbReference>
<keyword evidence="6" id="KW-0050">Antiport</keyword>
<dbReference type="PIRSF" id="PIRSF006603">
    <property type="entry name" value="DinF"/>
    <property type="match status" value="1"/>
</dbReference>
<name>A0ABV5B681_9BACL</name>
<evidence type="ECO:0000256" key="7">
    <source>
        <dbReference type="ARBA" id="ARBA00022475"/>
    </source>
</evidence>
<dbReference type="InterPro" id="IPR050222">
    <property type="entry name" value="MATE_MdtK"/>
</dbReference>
<comment type="function">
    <text evidence="1">Multidrug efflux pump.</text>
</comment>
<keyword evidence="7" id="KW-1003">Cell membrane</keyword>
<keyword evidence="15" id="KW-1185">Reference proteome</keyword>
<dbReference type="PANTHER" id="PTHR43298">
    <property type="entry name" value="MULTIDRUG RESISTANCE PROTEIN NORM-RELATED"/>
    <property type="match status" value="1"/>
</dbReference>
<dbReference type="NCBIfam" id="TIGR00797">
    <property type="entry name" value="matE"/>
    <property type="match status" value="1"/>
</dbReference>
<feature type="transmembrane region" description="Helical" evidence="13">
    <location>
        <begin position="418"/>
        <end position="441"/>
    </location>
</feature>
<organism evidence="14 15">
    <name type="scientific">Paenibacillus terreus</name>
    <dbReference type="NCBI Taxonomy" id="1387834"/>
    <lineage>
        <taxon>Bacteria</taxon>
        <taxon>Bacillati</taxon>
        <taxon>Bacillota</taxon>
        <taxon>Bacilli</taxon>
        <taxon>Bacillales</taxon>
        <taxon>Paenibacillaceae</taxon>
        <taxon>Paenibacillus</taxon>
    </lineage>
</organism>
<dbReference type="InterPro" id="IPR048279">
    <property type="entry name" value="MdtK-like"/>
</dbReference>
<keyword evidence="11 13" id="KW-0472">Membrane</keyword>
<gene>
    <name evidence="14" type="ORF">ACE3NQ_09760</name>
</gene>
<comment type="similarity">
    <text evidence="3">Belongs to the multi antimicrobial extrusion (MATE) (TC 2.A.66.1) family.</text>
</comment>
<evidence type="ECO:0000256" key="12">
    <source>
        <dbReference type="ARBA" id="ARBA00031636"/>
    </source>
</evidence>
<evidence type="ECO:0000256" key="6">
    <source>
        <dbReference type="ARBA" id="ARBA00022449"/>
    </source>
</evidence>
<evidence type="ECO:0000256" key="2">
    <source>
        <dbReference type="ARBA" id="ARBA00004651"/>
    </source>
</evidence>
<feature type="transmembrane region" description="Helical" evidence="13">
    <location>
        <begin position="287"/>
        <end position="308"/>
    </location>
</feature>
<evidence type="ECO:0000313" key="15">
    <source>
        <dbReference type="Proteomes" id="UP001580407"/>
    </source>
</evidence>
<evidence type="ECO:0000256" key="11">
    <source>
        <dbReference type="ARBA" id="ARBA00023136"/>
    </source>
</evidence>
<comment type="caution">
    <text evidence="14">The sequence shown here is derived from an EMBL/GenBank/DDBJ whole genome shotgun (WGS) entry which is preliminary data.</text>
</comment>
<dbReference type="Pfam" id="PF01554">
    <property type="entry name" value="MatE"/>
    <property type="match status" value="2"/>
</dbReference>
<comment type="subcellular location">
    <subcellularLocation>
        <location evidence="2">Cell membrane</location>
        <topology evidence="2">Multi-pass membrane protein</topology>
    </subcellularLocation>
</comment>
<feature type="transmembrane region" description="Helical" evidence="13">
    <location>
        <begin position="14"/>
        <end position="34"/>
    </location>
</feature>
<dbReference type="PANTHER" id="PTHR43298:SF2">
    <property type="entry name" value="FMN_FAD EXPORTER YEEO-RELATED"/>
    <property type="match status" value="1"/>
</dbReference>
<accession>A0ABV5B681</accession>
<feature type="transmembrane region" description="Helical" evidence="13">
    <location>
        <begin position="162"/>
        <end position="184"/>
    </location>
</feature>